<dbReference type="GO" id="GO:0004252">
    <property type="term" value="F:serine-type endopeptidase activity"/>
    <property type="evidence" value="ECO:0007669"/>
    <property type="project" value="InterPro"/>
</dbReference>
<comment type="similarity">
    <text evidence="2">Belongs to the peptidase S1 family. CLIP subfamily.</text>
</comment>
<dbReference type="AlphaFoldDB" id="A0A5B7F630"/>
<dbReference type="InterPro" id="IPR033116">
    <property type="entry name" value="TRYPSIN_SER"/>
</dbReference>
<dbReference type="FunFam" id="2.40.10.10:FF:000002">
    <property type="entry name" value="Transmembrane protease serine"/>
    <property type="match status" value="1"/>
</dbReference>
<dbReference type="Proteomes" id="UP000324222">
    <property type="component" value="Unassembled WGS sequence"/>
</dbReference>
<dbReference type="PROSITE" id="PS50240">
    <property type="entry name" value="TRYPSIN_DOM"/>
    <property type="match status" value="1"/>
</dbReference>
<dbReference type="OrthoDB" id="6411962at2759"/>
<dbReference type="EMBL" id="VSRR010004882">
    <property type="protein sequence ID" value="MPC40987.1"/>
    <property type="molecule type" value="Genomic_DNA"/>
</dbReference>
<keyword evidence="5" id="KW-1185">Reference proteome</keyword>
<reference evidence="4 5" key="1">
    <citation type="submission" date="2019-05" db="EMBL/GenBank/DDBJ databases">
        <title>Another draft genome of Portunus trituberculatus and its Hox gene families provides insights of decapod evolution.</title>
        <authorList>
            <person name="Jeong J.-H."/>
            <person name="Song I."/>
            <person name="Kim S."/>
            <person name="Choi T."/>
            <person name="Kim D."/>
            <person name="Ryu S."/>
            <person name="Kim W."/>
        </authorList>
    </citation>
    <scope>NUCLEOTIDE SEQUENCE [LARGE SCALE GENOMIC DNA]</scope>
    <source>
        <tissue evidence="4">Muscle</tissue>
    </source>
</reference>
<accession>A0A5B7F630</accession>
<sequence>MAMSLKFSTSPCGWVRPVCLSKDLYPKEALQLQQVDLPILASCKKETFFSDEEVLCAGYDEGQKDACQGDSGGPLMCTKRQEGWVQVGLVSFGRGCARPGNAGVYVRLSYHLDWIYAKLVISSSSLLPLF</sequence>
<evidence type="ECO:0000259" key="3">
    <source>
        <dbReference type="PROSITE" id="PS50240"/>
    </source>
</evidence>
<dbReference type="InterPro" id="IPR009003">
    <property type="entry name" value="Peptidase_S1_PA"/>
</dbReference>
<keyword evidence="1" id="KW-1015">Disulfide bond</keyword>
<proteinExistence type="inferred from homology"/>
<gene>
    <name evidence="4" type="primary">PRSS27_0</name>
    <name evidence="4" type="ORF">E2C01_034566</name>
</gene>
<dbReference type="Gene3D" id="2.40.10.10">
    <property type="entry name" value="Trypsin-like serine proteases"/>
    <property type="match status" value="1"/>
</dbReference>
<dbReference type="SMART" id="SM00020">
    <property type="entry name" value="Tryp_SPc"/>
    <property type="match status" value="1"/>
</dbReference>
<evidence type="ECO:0000313" key="5">
    <source>
        <dbReference type="Proteomes" id="UP000324222"/>
    </source>
</evidence>
<dbReference type="InterPro" id="IPR001254">
    <property type="entry name" value="Trypsin_dom"/>
</dbReference>
<dbReference type="SUPFAM" id="SSF50494">
    <property type="entry name" value="Trypsin-like serine proteases"/>
    <property type="match status" value="1"/>
</dbReference>
<dbReference type="PANTHER" id="PTHR24253">
    <property type="entry name" value="TRANSMEMBRANE PROTEASE SERINE"/>
    <property type="match status" value="1"/>
</dbReference>
<dbReference type="InterPro" id="IPR043504">
    <property type="entry name" value="Peptidase_S1_PA_chymotrypsin"/>
</dbReference>
<dbReference type="PANTHER" id="PTHR24253:SF95">
    <property type="entry name" value="CLIP DOMAIN-CONTAINING SERINE PROTEASE"/>
    <property type="match status" value="1"/>
</dbReference>
<dbReference type="PROSITE" id="PS00135">
    <property type="entry name" value="TRYPSIN_SER"/>
    <property type="match status" value="1"/>
</dbReference>
<keyword evidence="4" id="KW-0645">Protease</keyword>
<dbReference type="GO" id="GO:0006508">
    <property type="term" value="P:proteolysis"/>
    <property type="evidence" value="ECO:0007669"/>
    <property type="project" value="UniProtKB-KW"/>
</dbReference>
<feature type="domain" description="Peptidase S1" evidence="3">
    <location>
        <begin position="1"/>
        <end position="120"/>
    </location>
</feature>
<comment type="caution">
    <text evidence="4">The sequence shown here is derived from an EMBL/GenBank/DDBJ whole genome shotgun (WGS) entry which is preliminary data.</text>
</comment>
<organism evidence="4 5">
    <name type="scientific">Portunus trituberculatus</name>
    <name type="common">Swimming crab</name>
    <name type="synonym">Neptunus trituberculatus</name>
    <dbReference type="NCBI Taxonomy" id="210409"/>
    <lineage>
        <taxon>Eukaryota</taxon>
        <taxon>Metazoa</taxon>
        <taxon>Ecdysozoa</taxon>
        <taxon>Arthropoda</taxon>
        <taxon>Crustacea</taxon>
        <taxon>Multicrustacea</taxon>
        <taxon>Malacostraca</taxon>
        <taxon>Eumalacostraca</taxon>
        <taxon>Eucarida</taxon>
        <taxon>Decapoda</taxon>
        <taxon>Pleocyemata</taxon>
        <taxon>Brachyura</taxon>
        <taxon>Eubrachyura</taxon>
        <taxon>Portunoidea</taxon>
        <taxon>Portunidae</taxon>
        <taxon>Portuninae</taxon>
        <taxon>Portunus</taxon>
    </lineage>
</organism>
<keyword evidence="4" id="KW-0378">Hydrolase</keyword>
<protein>
    <submittedName>
        <fullName evidence="4">Serine protease 27</fullName>
    </submittedName>
</protein>
<evidence type="ECO:0000313" key="4">
    <source>
        <dbReference type="EMBL" id="MPC40987.1"/>
    </source>
</evidence>
<dbReference type="Pfam" id="PF00089">
    <property type="entry name" value="Trypsin"/>
    <property type="match status" value="1"/>
</dbReference>
<name>A0A5B7F630_PORTR</name>
<evidence type="ECO:0000256" key="1">
    <source>
        <dbReference type="ARBA" id="ARBA00023157"/>
    </source>
</evidence>
<evidence type="ECO:0000256" key="2">
    <source>
        <dbReference type="ARBA" id="ARBA00024195"/>
    </source>
</evidence>